<accession>A0ABT5F7G2</accession>
<keyword evidence="2" id="KW-1185">Reference proteome</keyword>
<protein>
    <submittedName>
        <fullName evidence="1">Uncharacterized protein</fullName>
    </submittedName>
</protein>
<organism evidence="1 2">
    <name type="scientific">Polyangium mundeleinium</name>
    <dbReference type="NCBI Taxonomy" id="2995306"/>
    <lineage>
        <taxon>Bacteria</taxon>
        <taxon>Pseudomonadati</taxon>
        <taxon>Myxococcota</taxon>
        <taxon>Polyangia</taxon>
        <taxon>Polyangiales</taxon>
        <taxon>Polyangiaceae</taxon>
        <taxon>Polyangium</taxon>
    </lineage>
</organism>
<comment type="caution">
    <text evidence="1">The sequence shown here is derived from an EMBL/GenBank/DDBJ whole genome shotgun (WGS) entry which is preliminary data.</text>
</comment>
<dbReference type="EMBL" id="JAQNDO010000002">
    <property type="protein sequence ID" value="MDC0750050.1"/>
    <property type="molecule type" value="Genomic_DNA"/>
</dbReference>
<gene>
    <name evidence="1" type="ORF">POL67_52480</name>
</gene>
<name>A0ABT5F7G2_9BACT</name>
<evidence type="ECO:0000313" key="1">
    <source>
        <dbReference type="EMBL" id="MDC0750050.1"/>
    </source>
</evidence>
<evidence type="ECO:0000313" key="2">
    <source>
        <dbReference type="Proteomes" id="UP001221411"/>
    </source>
</evidence>
<sequence length="50" mass="4915">MTAPVGSPPLGAHVPGMYSGGVISLLPIAMPGSATFVHCSSSENDEIGSS</sequence>
<dbReference type="RefSeq" id="WP_271931251.1">
    <property type="nucleotide sequence ID" value="NZ_JAQNDO010000002.1"/>
</dbReference>
<proteinExistence type="predicted"/>
<reference evidence="1 2" key="1">
    <citation type="submission" date="2022-11" db="EMBL/GenBank/DDBJ databases">
        <title>Minimal conservation of predation-associated metabolite biosynthetic gene clusters underscores biosynthetic potential of Myxococcota including descriptions for ten novel species: Archangium lansinium sp. nov., Myxococcus landrumus sp. nov., Nannocystis bai.</title>
        <authorList>
            <person name="Ahearne A."/>
            <person name="Stevens C."/>
            <person name="Dowd S."/>
        </authorList>
    </citation>
    <scope>NUCLEOTIDE SEQUENCE [LARGE SCALE GENOMIC DNA]</scope>
    <source>
        <strain evidence="1 2">RJM3</strain>
    </source>
</reference>
<dbReference type="Proteomes" id="UP001221411">
    <property type="component" value="Unassembled WGS sequence"/>
</dbReference>